<feature type="compositionally biased region" description="Acidic residues" evidence="7">
    <location>
        <begin position="513"/>
        <end position="536"/>
    </location>
</feature>
<evidence type="ECO:0000313" key="9">
    <source>
        <dbReference type="EMBL" id="OQV19096.1"/>
    </source>
</evidence>
<evidence type="ECO:0000256" key="1">
    <source>
        <dbReference type="ARBA" id="ARBA00004514"/>
    </source>
</evidence>
<sequence>MASQPKKKPGKEGKGEAFKAEDVLQAIIIADSFNERFKPITLQTPRALLPVANCPTIEYTLEFLASVGVQEILIFCRAHAEKIRSYIQSHAKWGGKGRRHRSVTVQVIVSEDCYSMGDALREIDAKNLIRGDFILVQGDLVANVDLQPALDAHRQRRTVERNSVMTVVCRQVASRHPARSLEDQVVLTVEPANQRILHFQKSPSGKKIRFPTEVLDNRDDVEIRCDILDCHISICSPQVPPLFTDNFDYLTRDDFISGILEHEEVQGNTIHCFVLQAGYTARISNLHMYDTVSRDIIGRWVYPFCPDLGFPSGAGDVAYIYKRHHIYQQRDVQLAMGSVLEENVVVGRGCVIGENSVVRNSVIGNGCRIGANCVIDGAYIWDGCTVEAECQIQKCVIAGGCWIGRGSVVASGVILSYGVRVGPDARLPVGTRLVGKADFQSITDEAEDSEREGPVFTTNAAEKTILGGSTEPAWRFSLSNGADSDTESDSPGINFEEASWTWWSLANPITVDEEIPEDDSSADEDDAETEPEDEQDIPSSGKPRRPVVKNVKAFIPIEDRRIFFNEISDSLLRAVDSDHEVGSDNIILEINSSKFAYNIAMDDVNKLIIRSILEIPEIRARQRKRELTSAKEVFGEVFHGLKILLPVLRNYYRSELSQMSALTSIVECAVNYVDLPRHQPYGAHLHESVMKIVKYLYDQDILAEEVILKWHRGASDEQVLSFLPFFLHEIASQASPRRRHVSGDLTDEDMTALARKVDLLKAKLEPFIKWLQEAEEESE</sequence>
<dbReference type="SUPFAM" id="SSF53448">
    <property type="entry name" value="Nucleotide-diphospho-sugar transferases"/>
    <property type="match status" value="1"/>
</dbReference>
<dbReference type="SUPFAM" id="SSF48371">
    <property type="entry name" value="ARM repeat"/>
    <property type="match status" value="1"/>
</dbReference>
<proteinExistence type="inferred from homology"/>
<keyword evidence="3" id="KW-0963">Cytoplasm</keyword>
<evidence type="ECO:0000256" key="6">
    <source>
        <dbReference type="ARBA" id="ARBA00046432"/>
    </source>
</evidence>
<feature type="domain" description="W2" evidence="8">
    <location>
        <begin position="557"/>
        <end position="779"/>
    </location>
</feature>
<dbReference type="InterPro" id="IPR003307">
    <property type="entry name" value="W2_domain"/>
</dbReference>
<dbReference type="InterPro" id="IPR056764">
    <property type="entry name" value="LbH_EIF2B3/5"/>
</dbReference>
<dbReference type="InterPro" id="IPR051956">
    <property type="entry name" value="eIF2B_epsilon"/>
</dbReference>
<dbReference type="GO" id="GO:0005829">
    <property type="term" value="C:cytosol"/>
    <property type="evidence" value="ECO:0007669"/>
    <property type="project" value="UniProtKB-SubCell"/>
</dbReference>
<dbReference type="GO" id="GO:0005851">
    <property type="term" value="C:eukaryotic translation initiation factor 2B complex"/>
    <property type="evidence" value="ECO:0007669"/>
    <property type="project" value="TreeGrafter"/>
</dbReference>
<evidence type="ECO:0000256" key="3">
    <source>
        <dbReference type="ARBA" id="ARBA00022490"/>
    </source>
</evidence>
<evidence type="ECO:0000259" key="8">
    <source>
        <dbReference type="PROSITE" id="PS51363"/>
    </source>
</evidence>
<feature type="region of interest" description="Disordered" evidence="7">
    <location>
        <begin position="513"/>
        <end position="545"/>
    </location>
</feature>
<dbReference type="Pfam" id="PF25084">
    <property type="entry name" value="LbH_EIF2B"/>
    <property type="match status" value="1"/>
</dbReference>
<dbReference type="CDD" id="cd11558">
    <property type="entry name" value="W2_eIF2B_epsilon"/>
    <property type="match status" value="1"/>
</dbReference>
<name>A0A1W0WV68_HYPEX</name>
<evidence type="ECO:0000256" key="2">
    <source>
        <dbReference type="ARBA" id="ARBA00007878"/>
    </source>
</evidence>
<dbReference type="GO" id="GO:0005085">
    <property type="term" value="F:guanyl-nucleotide exchange factor activity"/>
    <property type="evidence" value="ECO:0007669"/>
    <property type="project" value="InterPro"/>
</dbReference>
<dbReference type="Pfam" id="PF02020">
    <property type="entry name" value="W2"/>
    <property type="match status" value="1"/>
</dbReference>
<dbReference type="Gene3D" id="2.160.10.10">
    <property type="entry name" value="Hexapeptide repeat proteins"/>
    <property type="match status" value="1"/>
</dbReference>
<reference evidence="10" key="1">
    <citation type="submission" date="2017-01" db="EMBL/GenBank/DDBJ databases">
        <title>Comparative genomics of anhydrobiosis in the tardigrade Hypsibius dujardini.</title>
        <authorList>
            <person name="Yoshida Y."/>
            <person name="Koutsovoulos G."/>
            <person name="Laetsch D."/>
            <person name="Stevens L."/>
            <person name="Kumar S."/>
            <person name="Horikawa D."/>
            <person name="Ishino K."/>
            <person name="Komine S."/>
            <person name="Tomita M."/>
            <person name="Blaxter M."/>
            <person name="Arakawa K."/>
        </authorList>
    </citation>
    <scope>NUCLEOTIDE SEQUENCE [LARGE SCALE GENOMIC DNA]</scope>
    <source>
        <strain evidence="10">Z151</strain>
    </source>
</reference>
<dbReference type="PANTHER" id="PTHR45887">
    <property type="entry name" value="TRANSLATION INITIATION FACTOR EIF-2B SUBUNIT EPSILON"/>
    <property type="match status" value="1"/>
</dbReference>
<dbReference type="CDD" id="cd04197">
    <property type="entry name" value="eIF-2B_epsilon_N"/>
    <property type="match status" value="1"/>
</dbReference>
<gene>
    <name evidence="9" type="ORF">BV898_06951</name>
</gene>
<dbReference type="Gene3D" id="1.25.40.180">
    <property type="match status" value="1"/>
</dbReference>
<comment type="similarity">
    <text evidence="2">Belongs to the eIF-2B gamma/epsilon subunits family.</text>
</comment>
<dbReference type="PROSITE" id="PS51363">
    <property type="entry name" value="W2"/>
    <property type="match status" value="1"/>
</dbReference>
<dbReference type="AlphaFoldDB" id="A0A1W0WV68"/>
<evidence type="ECO:0000256" key="7">
    <source>
        <dbReference type="SAM" id="MobiDB-lite"/>
    </source>
</evidence>
<dbReference type="Proteomes" id="UP000192578">
    <property type="component" value="Unassembled WGS sequence"/>
</dbReference>
<dbReference type="InterPro" id="IPR005835">
    <property type="entry name" value="NTP_transferase_dom"/>
</dbReference>
<evidence type="ECO:0000313" key="10">
    <source>
        <dbReference type="Proteomes" id="UP000192578"/>
    </source>
</evidence>
<comment type="subcellular location">
    <subcellularLocation>
        <location evidence="1">Cytoplasm</location>
        <location evidence="1">Cytosol</location>
    </subcellularLocation>
</comment>
<comment type="subunit">
    <text evidence="6">Component of the translation initiation factor 2B (eIF2B) complex which is a heterodecamer of two sets of five different subunits: alpha, beta, gamma, delta and epsilon. Subunits alpha, beta and delta comprise a regulatory subcomplex and subunits epsilon and gamma comprise a catalytic subcomplex. Within the complex, the hexameric regulatory complex resides at the center, with the two heterodimeric catalytic subcomplexes bound on opposite sides.</text>
</comment>
<keyword evidence="9" id="KW-0396">Initiation factor</keyword>
<dbReference type="InterPro" id="IPR016024">
    <property type="entry name" value="ARM-type_fold"/>
</dbReference>
<dbReference type="EMBL" id="MTYJ01000043">
    <property type="protein sequence ID" value="OQV19096.1"/>
    <property type="molecule type" value="Genomic_DNA"/>
</dbReference>
<keyword evidence="9" id="KW-0648">Protein biosynthesis</keyword>
<organism evidence="9 10">
    <name type="scientific">Hypsibius exemplaris</name>
    <name type="common">Freshwater tardigrade</name>
    <dbReference type="NCBI Taxonomy" id="2072580"/>
    <lineage>
        <taxon>Eukaryota</taxon>
        <taxon>Metazoa</taxon>
        <taxon>Ecdysozoa</taxon>
        <taxon>Tardigrada</taxon>
        <taxon>Eutardigrada</taxon>
        <taxon>Parachela</taxon>
        <taxon>Hypsibioidea</taxon>
        <taxon>Hypsibiidae</taxon>
        <taxon>Hypsibius</taxon>
    </lineage>
</organism>
<evidence type="ECO:0000256" key="5">
    <source>
        <dbReference type="ARBA" id="ARBA00044345"/>
    </source>
</evidence>
<accession>A0A1W0WV68</accession>
<dbReference type="InterPro" id="IPR035543">
    <property type="entry name" value="eIF-2B_epsilon_N"/>
</dbReference>
<evidence type="ECO:0000256" key="4">
    <source>
        <dbReference type="ARBA" id="ARBA00044144"/>
    </source>
</evidence>
<keyword evidence="10" id="KW-1185">Reference proteome</keyword>
<dbReference type="InterPro" id="IPR029044">
    <property type="entry name" value="Nucleotide-diphossugar_trans"/>
</dbReference>
<protein>
    <recommendedName>
        <fullName evidence="4">Translation initiation factor eIF2B subunit epsilon</fullName>
    </recommendedName>
    <alternativeName>
        <fullName evidence="5">eIF2B GDP-GTP exchange factor subunit epsilon</fullName>
    </alternativeName>
</protein>
<dbReference type="GO" id="GO:0003743">
    <property type="term" value="F:translation initiation factor activity"/>
    <property type="evidence" value="ECO:0007669"/>
    <property type="project" value="UniProtKB-KW"/>
</dbReference>
<dbReference type="InterPro" id="IPR044123">
    <property type="entry name" value="W2_eIF2B_epsilon"/>
</dbReference>
<dbReference type="PANTHER" id="PTHR45887:SF1">
    <property type="entry name" value="TRANSLATION INITIATION FACTOR EIF-2B SUBUNIT EPSILON"/>
    <property type="match status" value="1"/>
</dbReference>
<dbReference type="FunFam" id="3.90.550.10:FF:000066">
    <property type="entry name" value="Translation initiation factor eIF-2B subunit epsilon"/>
    <property type="match status" value="1"/>
</dbReference>
<dbReference type="OrthoDB" id="424572at2759"/>
<dbReference type="GO" id="GO:0031369">
    <property type="term" value="F:translation initiation factor binding"/>
    <property type="evidence" value="ECO:0007669"/>
    <property type="project" value="InterPro"/>
</dbReference>
<comment type="caution">
    <text evidence="9">The sequence shown here is derived from an EMBL/GenBank/DDBJ whole genome shotgun (WGS) entry which is preliminary data.</text>
</comment>
<dbReference type="Gene3D" id="3.90.550.10">
    <property type="entry name" value="Spore Coat Polysaccharide Biosynthesis Protein SpsA, Chain A"/>
    <property type="match status" value="1"/>
</dbReference>
<dbReference type="Pfam" id="PF00483">
    <property type="entry name" value="NTP_transferase"/>
    <property type="match status" value="1"/>
</dbReference>